<dbReference type="AlphaFoldDB" id="A0A8R1ING5"/>
<sequence>MERTCIIREWTIFTIFSQGHVINNMDQIYVVYLSKYIPLFSSTKPVFTFEHPNFTNSSNERSATVEFDIDRKADLMGFGGYFDLQLYKNVMLSIEPSTHTPGMVSWFPAVIPLRDQLRVGENDKIRLKIDRKEDAGGVWYEWHVEQQ</sequence>
<evidence type="ECO:0000313" key="4">
    <source>
        <dbReference type="Proteomes" id="UP000005237"/>
    </source>
</evidence>
<dbReference type="InterPro" id="IPR025799">
    <property type="entry name" value="Arg_MeTrfase"/>
</dbReference>
<evidence type="ECO:0000259" key="2">
    <source>
        <dbReference type="Pfam" id="PF17286"/>
    </source>
</evidence>
<dbReference type="PANTHER" id="PTHR10738:SF0">
    <property type="entry name" value="PROTEIN ARGININE N-METHYLTRANSFERASE 5"/>
    <property type="match status" value="1"/>
</dbReference>
<dbReference type="SUPFAM" id="SSF53335">
    <property type="entry name" value="S-adenosyl-L-methionine-dependent methyltransferases"/>
    <property type="match status" value="1"/>
</dbReference>
<dbReference type="GO" id="GO:0005829">
    <property type="term" value="C:cytosol"/>
    <property type="evidence" value="ECO:0007669"/>
    <property type="project" value="TreeGrafter"/>
</dbReference>
<dbReference type="Gene3D" id="2.70.160.11">
    <property type="entry name" value="Hnrnp arginine n-methyltransferase1"/>
    <property type="match status" value="1"/>
</dbReference>
<keyword evidence="4" id="KW-1185">Reference proteome</keyword>
<keyword evidence="1" id="KW-0949">S-adenosyl-L-methionine</keyword>
<dbReference type="PANTHER" id="PTHR10738">
    <property type="entry name" value="PROTEIN ARGININE N-METHYLTRANSFERASE 5"/>
    <property type="match status" value="1"/>
</dbReference>
<dbReference type="GO" id="GO:0006355">
    <property type="term" value="P:regulation of DNA-templated transcription"/>
    <property type="evidence" value="ECO:0007669"/>
    <property type="project" value="TreeGrafter"/>
</dbReference>
<dbReference type="InterPro" id="IPR029063">
    <property type="entry name" value="SAM-dependent_MTases_sf"/>
</dbReference>
<dbReference type="Proteomes" id="UP000005237">
    <property type="component" value="Unassembled WGS sequence"/>
</dbReference>
<dbReference type="FunFam" id="2.70.160.11:FF:000028">
    <property type="entry name" value="Protein arginine N-methyltransferase 5"/>
    <property type="match status" value="1"/>
</dbReference>
<dbReference type="GO" id="GO:0005634">
    <property type="term" value="C:nucleus"/>
    <property type="evidence" value="ECO:0007669"/>
    <property type="project" value="TreeGrafter"/>
</dbReference>
<organism evidence="3 4">
    <name type="scientific">Caenorhabditis japonica</name>
    <dbReference type="NCBI Taxonomy" id="281687"/>
    <lineage>
        <taxon>Eukaryota</taxon>
        <taxon>Metazoa</taxon>
        <taxon>Ecdysozoa</taxon>
        <taxon>Nematoda</taxon>
        <taxon>Chromadorea</taxon>
        <taxon>Rhabditida</taxon>
        <taxon>Rhabditina</taxon>
        <taxon>Rhabditomorpha</taxon>
        <taxon>Rhabditoidea</taxon>
        <taxon>Rhabditidae</taxon>
        <taxon>Peloderinae</taxon>
        <taxon>Caenorhabditis</taxon>
    </lineage>
</organism>
<dbReference type="InterPro" id="IPR035248">
    <property type="entry name" value="PRMT5_C"/>
</dbReference>
<dbReference type="EnsemblMetazoa" id="CJA35111a.1">
    <property type="protein sequence ID" value="CJA35111a.1"/>
    <property type="gene ID" value="WBGene00210958"/>
</dbReference>
<feature type="domain" description="PRMT5 oligomerisation" evidence="2">
    <location>
        <begin position="18"/>
        <end position="146"/>
    </location>
</feature>
<accession>A0A8R1ING5</accession>
<evidence type="ECO:0000256" key="1">
    <source>
        <dbReference type="ARBA" id="ARBA00022691"/>
    </source>
</evidence>
<dbReference type="GO" id="GO:0016274">
    <property type="term" value="F:protein-arginine N-methyltransferase activity"/>
    <property type="evidence" value="ECO:0007669"/>
    <property type="project" value="InterPro"/>
</dbReference>
<evidence type="ECO:0000313" key="3">
    <source>
        <dbReference type="EnsemblMetazoa" id="CJA35111a.1"/>
    </source>
</evidence>
<name>A0A8R1ING5_CAEJA</name>
<protein>
    <submittedName>
        <fullName evidence="3">Protein arginine N-methyltransferase 5</fullName>
    </submittedName>
</protein>
<reference evidence="4" key="1">
    <citation type="submission" date="2010-08" db="EMBL/GenBank/DDBJ databases">
        <authorList>
            <consortium name="Caenorhabditis japonica Sequencing Consortium"/>
            <person name="Wilson R.K."/>
        </authorList>
    </citation>
    <scope>NUCLEOTIDE SEQUENCE [LARGE SCALE GENOMIC DNA]</scope>
    <source>
        <strain evidence="4">DF5081</strain>
    </source>
</reference>
<proteinExistence type="predicted"/>
<reference evidence="3" key="2">
    <citation type="submission" date="2022-06" db="UniProtKB">
        <authorList>
            <consortium name="EnsemblMetazoa"/>
        </authorList>
    </citation>
    <scope>IDENTIFICATION</scope>
    <source>
        <strain evidence="3">DF5081</strain>
    </source>
</reference>
<dbReference type="Pfam" id="PF17286">
    <property type="entry name" value="PRMT5_C"/>
    <property type="match status" value="1"/>
</dbReference>